<evidence type="ECO:0000256" key="5">
    <source>
        <dbReference type="ARBA" id="ARBA00022679"/>
    </source>
</evidence>
<dbReference type="Gene3D" id="1.20.120.1630">
    <property type="match status" value="1"/>
</dbReference>
<feature type="transmembrane region" description="Helical" evidence="10">
    <location>
        <begin position="68"/>
        <end position="92"/>
    </location>
</feature>
<dbReference type="InterPro" id="IPR025770">
    <property type="entry name" value="PPMT_MeTrfase"/>
</dbReference>
<evidence type="ECO:0000256" key="11">
    <source>
        <dbReference type="SAM" id="MobiDB-lite"/>
    </source>
</evidence>
<dbReference type="InterPro" id="IPR007269">
    <property type="entry name" value="ICMT_MeTrfase"/>
</dbReference>
<keyword evidence="13" id="KW-1185">Reference proteome</keyword>
<evidence type="ECO:0000256" key="8">
    <source>
        <dbReference type="ARBA" id="ARBA00022989"/>
    </source>
</evidence>
<evidence type="ECO:0000313" key="13">
    <source>
        <dbReference type="Proteomes" id="UP000800093"/>
    </source>
</evidence>
<dbReference type="GO" id="GO:0005789">
    <property type="term" value="C:endoplasmic reticulum membrane"/>
    <property type="evidence" value="ECO:0007669"/>
    <property type="project" value="UniProtKB-SubCell"/>
</dbReference>
<name>A0A9P4NBS9_9PLEO</name>
<accession>A0A9P4NBS9</accession>
<evidence type="ECO:0000256" key="4">
    <source>
        <dbReference type="ARBA" id="ARBA00022603"/>
    </source>
</evidence>
<dbReference type="GO" id="GO:0004671">
    <property type="term" value="F:protein C-terminal S-isoprenylcysteine carboxyl O-methyltransferase activity"/>
    <property type="evidence" value="ECO:0007669"/>
    <property type="project" value="UniProtKB-EC"/>
</dbReference>
<feature type="transmembrane region" description="Helical" evidence="10">
    <location>
        <begin position="99"/>
        <end position="118"/>
    </location>
</feature>
<dbReference type="AlphaFoldDB" id="A0A9P4NBS9"/>
<keyword evidence="7 10" id="KW-0812">Transmembrane</keyword>
<dbReference type="Pfam" id="PF04140">
    <property type="entry name" value="ICMT"/>
    <property type="match status" value="1"/>
</dbReference>
<comment type="similarity">
    <text evidence="2 10">Belongs to the class VI-like SAM-binding methyltransferase superfamily. Isoprenylcysteine carboxyl methyltransferase family.</text>
</comment>
<dbReference type="PROSITE" id="PS51564">
    <property type="entry name" value="SAM_ICMT"/>
    <property type="match status" value="1"/>
</dbReference>
<dbReference type="OrthoDB" id="422086at2759"/>
<dbReference type="PANTHER" id="PTHR12714:SF9">
    <property type="entry name" value="PROTEIN-S-ISOPRENYLCYSTEINE O-METHYLTRANSFERASE"/>
    <property type="match status" value="1"/>
</dbReference>
<keyword evidence="8 10" id="KW-1133">Transmembrane helix</keyword>
<comment type="subcellular location">
    <subcellularLocation>
        <location evidence="10">Endoplasmic reticulum membrane</location>
        <topology evidence="10">Multi-pass membrane protein</topology>
    </subcellularLocation>
    <subcellularLocation>
        <location evidence="1">Membrane</location>
        <topology evidence="1">Multi-pass membrane protein</topology>
    </subcellularLocation>
</comment>
<evidence type="ECO:0000256" key="10">
    <source>
        <dbReference type="RuleBase" id="RU362022"/>
    </source>
</evidence>
<dbReference type="EC" id="2.1.1.100" evidence="3 10"/>
<dbReference type="GO" id="GO:0032259">
    <property type="term" value="P:methylation"/>
    <property type="evidence" value="ECO:0007669"/>
    <property type="project" value="UniProtKB-KW"/>
</dbReference>
<evidence type="ECO:0000256" key="1">
    <source>
        <dbReference type="ARBA" id="ARBA00004141"/>
    </source>
</evidence>
<comment type="caution">
    <text evidence="12">The sequence shown here is derived from an EMBL/GenBank/DDBJ whole genome shotgun (WGS) entry which is preliminary data.</text>
</comment>
<evidence type="ECO:0000256" key="7">
    <source>
        <dbReference type="ARBA" id="ARBA00022692"/>
    </source>
</evidence>
<feature type="transmembrane region" description="Helical" evidence="10">
    <location>
        <begin position="168"/>
        <end position="186"/>
    </location>
</feature>
<evidence type="ECO:0000256" key="2">
    <source>
        <dbReference type="ARBA" id="ARBA00009140"/>
    </source>
</evidence>
<evidence type="ECO:0000256" key="6">
    <source>
        <dbReference type="ARBA" id="ARBA00022691"/>
    </source>
</evidence>
<keyword evidence="4 10" id="KW-0489">Methyltransferase</keyword>
<reference evidence="13" key="1">
    <citation type="journal article" date="2020" name="Stud. Mycol.">
        <title>101 Dothideomycetes genomes: A test case for predicting lifestyles and emergence of pathogens.</title>
        <authorList>
            <person name="Haridas S."/>
            <person name="Albert R."/>
            <person name="Binder M."/>
            <person name="Bloem J."/>
            <person name="LaButti K."/>
            <person name="Salamov A."/>
            <person name="Andreopoulos B."/>
            <person name="Baker S."/>
            <person name="Barry K."/>
            <person name="Bills G."/>
            <person name="Bluhm B."/>
            <person name="Cannon C."/>
            <person name="Castanera R."/>
            <person name="Culley D."/>
            <person name="Daum C."/>
            <person name="Ezra D."/>
            <person name="Gonzalez J."/>
            <person name="Henrissat B."/>
            <person name="Kuo A."/>
            <person name="Liang C."/>
            <person name="Lipzen A."/>
            <person name="Lutzoni F."/>
            <person name="Magnuson J."/>
            <person name="Mondo S."/>
            <person name="Nolan M."/>
            <person name="Ohm R."/>
            <person name="Pangilinan J."/>
            <person name="Park H.-J."/>
            <person name="Ramirez L."/>
            <person name="Alfaro M."/>
            <person name="Sun H."/>
            <person name="Tritt A."/>
            <person name="Yoshinaga Y."/>
            <person name="Zwiers L.-H."/>
            <person name="Turgeon B."/>
            <person name="Goodwin S."/>
            <person name="Spatafora J."/>
            <person name="Crous P."/>
            <person name="Grigoriev I."/>
        </authorList>
    </citation>
    <scope>NUCLEOTIDE SEQUENCE [LARGE SCALE GENOMIC DNA]</scope>
    <source>
        <strain evidence="13">CBS 304.66</strain>
    </source>
</reference>
<keyword evidence="10" id="KW-0256">Endoplasmic reticulum</keyword>
<dbReference type="EMBL" id="ML986580">
    <property type="protein sequence ID" value="KAF2270256.1"/>
    <property type="molecule type" value="Genomic_DNA"/>
</dbReference>
<gene>
    <name evidence="12" type="ORF">CC78DRAFT_528738</name>
</gene>
<keyword evidence="6 10" id="KW-0949">S-adenosyl-L-methionine</keyword>
<sequence length="287" mass="32862">MPASSNGDPTSPHPEISFPVNRPSQRGEWSPELDAKLRAKGTSNIQLPRHNIIPRAFYPGGARSLSGIAIRAFFLGNGATLGLALSLWLFALGNHLWRAPFFAATLCVFHFLEFWTTAEYNTDIAYVSSFLLTNGNRYRQAHTFALIEAFVTSYFFPHWQDRVNPPLAIVLGLIMIIFGQVVRSLAMAQAGTNFNHQVQSQKKEDHELVTTGLYSFFRHPSYFGFFWWGLGTQVVLGNSISFFGYATVLWYFFKTRIDHEEKHLIDFFGEEYKAYKARTRVWIPFIW</sequence>
<proteinExistence type="inferred from homology"/>
<keyword evidence="5" id="KW-0808">Transferase</keyword>
<organism evidence="12 13">
    <name type="scientific">Lojkania enalia</name>
    <dbReference type="NCBI Taxonomy" id="147567"/>
    <lineage>
        <taxon>Eukaryota</taxon>
        <taxon>Fungi</taxon>
        <taxon>Dikarya</taxon>
        <taxon>Ascomycota</taxon>
        <taxon>Pezizomycotina</taxon>
        <taxon>Dothideomycetes</taxon>
        <taxon>Pleosporomycetidae</taxon>
        <taxon>Pleosporales</taxon>
        <taxon>Pleosporales incertae sedis</taxon>
        <taxon>Lojkania</taxon>
    </lineage>
</organism>
<protein>
    <recommendedName>
        <fullName evidence="3 10">Protein-S-isoprenylcysteine O-methyltransferase</fullName>
        <ecNumber evidence="3 10">2.1.1.100</ecNumber>
    </recommendedName>
</protein>
<dbReference type="PANTHER" id="PTHR12714">
    <property type="entry name" value="PROTEIN-S ISOPRENYLCYSTEINE O-METHYLTRANSFERASE"/>
    <property type="match status" value="1"/>
</dbReference>
<evidence type="ECO:0000256" key="9">
    <source>
        <dbReference type="ARBA" id="ARBA00023136"/>
    </source>
</evidence>
<feature type="region of interest" description="Disordered" evidence="11">
    <location>
        <begin position="1"/>
        <end position="28"/>
    </location>
</feature>
<comment type="catalytic activity">
    <reaction evidence="10">
        <text>[protein]-C-terminal S-[(2E,6E)-farnesyl]-L-cysteine + S-adenosyl-L-methionine = [protein]-C-terminal S-[(2E,6E)-farnesyl]-L-cysteine methyl ester + S-adenosyl-L-homocysteine</text>
        <dbReference type="Rhea" id="RHEA:21672"/>
        <dbReference type="Rhea" id="RHEA-COMP:12125"/>
        <dbReference type="Rhea" id="RHEA-COMP:12126"/>
        <dbReference type="ChEBI" id="CHEBI:57856"/>
        <dbReference type="ChEBI" id="CHEBI:59789"/>
        <dbReference type="ChEBI" id="CHEBI:90510"/>
        <dbReference type="ChEBI" id="CHEBI:90511"/>
        <dbReference type="EC" id="2.1.1.100"/>
    </reaction>
</comment>
<dbReference type="Proteomes" id="UP000800093">
    <property type="component" value="Unassembled WGS sequence"/>
</dbReference>
<evidence type="ECO:0000256" key="3">
    <source>
        <dbReference type="ARBA" id="ARBA00012151"/>
    </source>
</evidence>
<feature type="transmembrane region" description="Helical" evidence="10">
    <location>
        <begin position="225"/>
        <end position="253"/>
    </location>
</feature>
<keyword evidence="9 10" id="KW-0472">Membrane</keyword>
<evidence type="ECO:0000313" key="12">
    <source>
        <dbReference type="EMBL" id="KAF2270256.1"/>
    </source>
</evidence>